<protein>
    <submittedName>
        <fullName evidence="2">Uncharacterized protein</fullName>
    </submittedName>
</protein>
<accession>A0A0G4G165</accession>
<organism evidence="2">
    <name type="scientific">Chromera velia CCMP2878</name>
    <dbReference type="NCBI Taxonomy" id="1169474"/>
    <lineage>
        <taxon>Eukaryota</taxon>
        <taxon>Sar</taxon>
        <taxon>Alveolata</taxon>
        <taxon>Colpodellida</taxon>
        <taxon>Chromeraceae</taxon>
        <taxon>Chromera</taxon>
    </lineage>
</organism>
<feature type="region of interest" description="Disordered" evidence="1">
    <location>
        <begin position="142"/>
        <end position="198"/>
    </location>
</feature>
<dbReference type="EMBL" id="CDMZ01000787">
    <property type="protein sequence ID" value="CEM21483.1"/>
    <property type="molecule type" value="Genomic_DNA"/>
</dbReference>
<gene>
    <name evidence="2" type="ORF">Cvel_19649</name>
</gene>
<dbReference type="AlphaFoldDB" id="A0A0G4G165"/>
<dbReference type="VEuPathDB" id="CryptoDB:Cvel_19649"/>
<name>A0A0G4G165_9ALVE</name>
<feature type="compositionally biased region" description="Gly residues" evidence="1">
    <location>
        <begin position="189"/>
        <end position="198"/>
    </location>
</feature>
<evidence type="ECO:0000256" key="1">
    <source>
        <dbReference type="SAM" id="MobiDB-lite"/>
    </source>
</evidence>
<reference evidence="2" key="1">
    <citation type="submission" date="2014-11" db="EMBL/GenBank/DDBJ databases">
        <authorList>
            <person name="Otto D Thomas"/>
            <person name="Naeem Raeece"/>
        </authorList>
    </citation>
    <scope>NUCLEOTIDE SEQUENCE</scope>
</reference>
<feature type="compositionally biased region" description="Low complexity" evidence="1">
    <location>
        <begin position="164"/>
        <end position="176"/>
    </location>
</feature>
<sequence>MILDDPYEPVRPVTYAPNFQSRDGEGTFRAQVTSLATQEAFTLRPVGSSLLLRNRLNLRPQAESSSSHAEGERRRRLEVARARLPFLLDTEALMQPRERRAEGDGEVEAIEAEEANAEPLSPPPFGGESPTLEMILLGEQQQEVAEDEQVGRARRPQRPPPLPLAALRRVPAPAFRCGSETPSTVDTVGGFGLSGSEE</sequence>
<evidence type="ECO:0000313" key="2">
    <source>
        <dbReference type="EMBL" id="CEM21483.1"/>
    </source>
</evidence>
<proteinExistence type="predicted"/>